<proteinExistence type="predicted"/>
<gene>
    <name evidence="2" type="ORF">SAMN05421812_112240</name>
</gene>
<dbReference type="AlphaFoldDB" id="A0A239P1F2"/>
<feature type="region of interest" description="Disordered" evidence="1">
    <location>
        <begin position="196"/>
        <end position="225"/>
    </location>
</feature>
<protein>
    <recommendedName>
        <fullName evidence="4">Nitroreductase</fullName>
    </recommendedName>
</protein>
<accession>A0A239P1F2</accession>
<sequence length="332" mass="35726">MMSRIENPTAVALAEAANAAGYAPSIHNTQPWRWQVLPDRLALFADRTRQLTATDPDGRMLDISCGAALQHARLALAAVGWNTRVIYLPDPTTPDLLAELVVSDRVAPAPETMRMVQAMRTRHTDRRPVSDEPIPAGVPEALTRAADGLARLHMLTNDQVIDLAGAAHRAAEIEADDPRIRAELAYWTSRSARDGTGLPRDVLPERPQQTTVPGRDFGMPGTLPIGSGHDRQARYALLYGDEDEPRSWLRAGAALAAVWLVAVRLGVSVVPLSGVIEVTATRETLRAILAGIGQPYIVMRLGMADPAHAGPPHTARMPASQTVDLSAVSADV</sequence>
<organism evidence="2 3">
    <name type="scientific">Asanoa hainanensis</name>
    <dbReference type="NCBI Taxonomy" id="560556"/>
    <lineage>
        <taxon>Bacteria</taxon>
        <taxon>Bacillati</taxon>
        <taxon>Actinomycetota</taxon>
        <taxon>Actinomycetes</taxon>
        <taxon>Micromonosporales</taxon>
        <taxon>Micromonosporaceae</taxon>
        <taxon>Asanoa</taxon>
    </lineage>
</organism>
<dbReference type="InterPro" id="IPR000415">
    <property type="entry name" value="Nitroreductase-like"/>
</dbReference>
<evidence type="ECO:0000313" key="3">
    <source>
        <dbReference type="Proteomes" id="UP000198362"/>
    </source>
</evidence>
<keyword evidence="3" id="KW-1185">Reference proteome</keyword>
<evidence type="ECO:0000313" key="2">
    <source>
        <dbReference type="EMBL" id="SNT60905.1"/>
    </source>
</evidence>
<dbReference type="GO" id="GO:0016491">
    <property type="term" value="F:oxidoreductase activity"/>
    <property type="evidence" value="ECO:0007669"/>
    <property type="project" value="InterPro"/>
</dbReference>
<name>A0A239P1F2_9ACTN</name>
<reference evidence="2 3" key="1">
    <citation type="submission" date="2017-06" db="EMBL/GenBank/DDBJ databases">
        <authorList>
            <person name="Kim H.J."/>
            <person name="Triplett B.A."/>
        </authorList>
    </citation>
    <scope>NUCLEOTIDE SEQUENCE [LARGE SCALE GENOMIC DNA]</scope>
    <source>
        <strain evidence="2 3">CGMCC 4.5593</strain>
    </source>
</reference>
<dbReference type="Gene3D" id="3.40.109.10">
    <property type="entry name" value="NADH Oxidase"/>
    <property type="match status" value="1"/>
</dbReference>
<dbReference type="NCBIfam" id="NF047509">
    <property type="entry name" value="Rv3131_FMN_oxido"/>
    <property type="match status" value="1"/>
</dbReference>
<dbReference type="PANTHER" id="PTHR23026:SF123">
    <property type="entry name" value="NAD(P)H NITROREDUCTASE RV3131-RELATED"/>
    <property type="match status" value="1"/>
</dbReference>
<dbReference type="SUPFAM" id="SSF55469">
    <property type="entry name" value="FMN-dependent nitroreductase-like"/>
    <property type="match status" value="2"/>
</dbReference>
<dbReference type="PANTHER" id="PTHR23026">
    <property type="entry name" value="NADPH NITROREDUCTASE"/>
    <property type="match status" value="1"/>
</dbReference>
<dbReference type="Proteomes" id="UP000198362">
    <property type="component" value="Unassembled WGS sequence"/>
</dbReference>
<evidence type="ECO:0000256" key="1">
    <source>
        <dbReference type="SAM" id="MobiDB-lite"/>
    </source>
</evidence>
<dbReference type="EMBL" id="FZPH01000012">
    <property type="protein sequence ID" value="SNT60905.1"/>
    <property type="molecule type" value="Genomic_DNA"/>
</dbReference>
<dbReference type="InterPro" id="IPR050627">
    <property type="entry name" value="Nitroreductase/BluB"/>
</dbReference>
<evidence type="ECO:0008006" key="4">
    <source>
        <dbReference type="Google" id="ProtNLM"/>
    </source>
</evidence>